<protein>
    <recommendedName>
        <fullName evidence="1">propanoyl-CoA C-acyltransferase</fullName>
        <ecNumber evidence="1">2.3.1.176</ecNumber>
    </recommendedName>
    <alternativeName>
        <fullName evidence="6">Propanoyl-CoA C-acyltransferase</fullName>
    </alternativeName>
</protein>
<evidence type="ECO:0000256" key="2">
    <source>
        <dbReference type="ARBA" id="ARBA00022448"/>
    </source>
</evidence>
<name>A0ABT3SC35_9MYCO</name>
<comment type="caution">
    <text evidence="9">The sequence shown here is derived from an EMBL/GenBank/DDBJ whole genome shotgun (WGS) entry which is preliminary data.</text>
</comment>
<dbReference type="SUPFAM" id="SSF53901">
    <property type="entry name" value="Thiolase-like"/>
    <property type="match status" value="2"/>
</dbReference>
<dbReference type="Pfam" id="PF22691">
    <property type="entry name" value="Thiolase_C_1"/>
    <property type="match status" value="1"/>
</dbReference>
<organism evidence="9 10">
    <name type="scientific">Mycobacterium pinniadriaticum</name>
    <dbReference type="NCBI Taxonomy" id="2994102"/>
    <lineage>
        <taxon>Bacteria</taxon>
        <taxon>Bacillati</taxon>
        <taxon>Actinomycetota</taxon>
        <taxon>Actinomycetes</taxon>
        <taxon>Mycobacteriales</taxon>
        <taxon>Mycobacteriaceae</taxon>
        <taxon>Mycobacterium</taxon>
    </lineage>
</organism>
<dbReference type="PANTHER" id="PTHR42870:SF1">
    <property type="entry name" value="NON-SPECIFIC LIPID-TRANSFER PROTEIN-LIKE 2"/>
    <property type="match status" value="1"/>
</dbReference>
<dbReference type="Gene3D" id="3.40.47.10">
    <property type="match status" value="1"/>
</dbReference>
<keyword evidence="10" id="KW-1185">Reference proteome</keyword>
<keyword evidence="5" id="KW-0446">Lipid-binding</keyword>
<evidence type="ECO:0000313" key="9">
    <source>
        <dbReference type="EMBL" id="MCX2936475.1"/>
    </source>
</evidence>
<sequence length="400" mass="41525">MSSGDVWVVGAAMTKIGRYPDKDVIDLASEAALDALKDASMDIAVVQLLACSNAYESNSGVAQRLQKQIGQTGVPAYNVFNACASGATAVRVATMSIKAGECDVAMAVGAEQMGKMGLLGNRPKGADRKLFQPKGRYGAVLSGEGRLGTQLMPGVFAQAGSEYARRHGVTAEQFAMVAVKNHQNSVHNPYAQYRKVFTLEEVLNAETIAYPNTLPMCCPTGDGAAAVILVSDQRLATLDPDVRRRAVKLSASILTTDPWTESAQVQPDINTLTRNAAAQAYEAAGVGPEDLGLVELHDCFATAELLHYDNLGLCAPGTAGEFIESGGPAATGRTPVNVSGGLLSKGHPIGATGVAGLFEITTHLRGEAGDRQVPGAKVGLAHVIGLGSACGIHILEKGVG</sequence>
<dbReference type="EC" id="2.3.1.176" evidence="1"/>
<keyword evidence="3" id="KW-0808">Transferase</keyword>
<dbReference type="EMBL" id="JAPJDO010000004">
    <property type="protein sequence ID" value="MCX2936475.1"/>
    <property type="molecule type" value="Genomic_DNA"/>
</dbReference>
<keyword evidence="2" id="KW-0813">Transport</keyword>
<evidence type="ECO:0000256" key="5">
    <source>
        <dbReference type="ARBA" id="ARBA00023121"/>
    </source>
</evidence>
<dbReference type="InterPro" id="IPR020613">
    <property type="entry name" value="Thiolase_CS"/>
</dbReference>
<dbReference type="Pfam" id="PF00108">
    <property type="entry name" value="Thiolase_N"/>
    <property type="match status" value="1"/>
</dbReference>
<dbReference type="Proteomes" id="UP001300745">
    <property type="component" value="Unassembled WGS sequence"/>
</dbReference>
<dbReference type="CDD" id="cd00829">
    <property type="entry name" value="SCP-x_thiolase"/>
    <property type="match status" value="1"/>
</dbReference>
<keyword evidence="4" id="KW-0445">Lipid transport</keyword>
<reference evidence="9 10" key="1">
    <citation type="submission" date="2022-11" db="EMBL/GenBank/DDBJ databases">
        <title>Mycobacterium sp. nov.</title>
        <authorList>
            <person name="Papic B."/>
            <person name="Spicic S."/>
            <person name="Duvnjak S."/>
        </authorList>
    </citation>
    <scope>NUCLEOTIDE SEQUENCE [LARGE SCALE GENOMIC DNA]</scope>
    <source>
        <strain evidence="9 10">CVI_P4</strain>
    </source>
</reference>
<dbReference type="InterPro" id="IPR016039">
    <property type="entry name" value="Thiolase-like"/>
</dbReference>
<dbReference type="InterPro" id="IPR020616">
    <property type="entry name" value="Thiolase_N"/>
</dbReference>
<feature type="domain" description="Thiolase C-terminal" evidence="8">
    <location>
        <begin position="270"/>
        <end position="395"/>
    </location>
</feature>
<proteinExistence type="predicted"/>
<dbReference type="PROSITE" id="PS00737">
    <property type="entry name" value="THIOLASE_2"/>
    <property type="match status" value="1"/>
</dbReference>
<dbReference type="RefSeq" id="WP_265995762.1">
    <property type="nucleotide sequence ID" value="NZ_JAPJDN010000004.1"/>
</dbReference>
<dbReference type="InterPro" id="IPR055140">
    <property type="entry name" value="Thiolase_C_2"/>
</dbReference>
<feature type="domain" description="Thiolase N-terminal" evidence="7">
    <location>
        <begin position="6"/>
        <end position="195"/>
    </location>
</feature>
<dbReference type="InterPro" id="IPR002155">
    <property type="entry name" value="Thiolase"/>
</dbReference>
<evidence type="ECO:0000259" key="7">
    <source>
        <dbReference type="Pfam" id="PF00108"/>
    </source>
</evidence>
<evidence type="ECO:0000256" key="1">
    <source>
        <dbReference type="ARBA" id="ARBA00012352"/>
    </source>
</evidence>
<dbReference type="PIRSF" id="PIRSF000429">
    <property type="entry name" value="Ac-CoA_Ac_transf"/>
    <property type="match status" value="1"/>
</dbReference>
<evidence type="ECO:0000256" key="3">
    <source>
        <dbReference type="ARBA" id="ARBA00022679"/>
    </source>
</evidence>
<gene>
    <name evidence="9" type="ORF">ORI27_07185</name>
</gene>
<evidence type="ECO:0000256" key="4">
    <source>
        <dbReference type="ARBA" id="ARBA00023055"/>
    </source>
</evidence>
<evidence type="ECO:0000259" key="8">
    <source>
        <dbReference type="Pfam" id="PF22691"/>
    </source>
</evidence>
<evidence type="ECO:0000256" key="6">
    <source>
        <dbReference type="ARBA" id="ARBA00032316"/>
    </source>
</evidence>
<dbReference type="PANTHER" id="PTHR42870">
    <property type="entry name" value="ACETYL-COA C-ACETYLTRANSFERASE"/>
    <property type="match status" value="1"/>
</dbReference>
<evidence type="ECO:0000313" key="10">
    <source>
        <dbReference type="Proteomes" id="UP001300745"/>
    </source>
</evidence>
<accession>A0ABT3SC35</accession>